<protein>
    <submittedName>
        <fullName evidence="1">Uncharacterized protein</fullName>
    </submittedName>
</protein>
<dbReference type="EMBL" id="FONY01000034">
    <property type="protein sequence ID" value="SFF43564.1"/>
    <property type="molecule type" value="Genomic_DNA"/>
</dbReference>
<accession>A0A1I2IMS7</accession>
<evidence type="ECO:0000313" key="2">
    <source>
        <dbReference type="Proteomes" id="UP000199513"/>
    </source>
</evidence>
<sequence length="53" mass="5663">MLAFIILLIAGFTFSSFMYGYFAKSAIIEPTEKEAEAVIIGKSTNSTPTAKAA</sequence>
<reference evidence="1 2" key="1">
    <citation type="submission" date="2016-10" db="EMBL/GenBank/DDBJ databases">
        <authorList>
            <person name="de Groot N.N."/>
        </authorList>
    </citation>
    <scope>NUCLEOTIDE SEQUENCE [LARGE SCALE GENOMIC DNA]</scope>
    <source>
        <strain>GEY</strain>
        <strain evidence="2">DSM 9560</strain>
    </source>
</reference>
<proteinExistence type="predicted"/>
<organism evidence="1 2">
    <name type="scientific">Thermoflexibacter ruber</name>
    <dbReference type="NCBI Taxonomy" id="1003"/>
    <lineage>
        <taxon>Bacteria</taxon>
        <taxon>Pseudomonadati</taxon>
        <taxon>Bacteroidota</taxon>
        <taxon>Cytophagia</taxon>
        <taxon>Cytophagales</taxon>
        <taxon>Thermoflexibacteraceae</taxon>
        <taxon>Thermoflexibacter</taxon>
    </lineage>
</organism>
<keyword evidence="2" id="KW-1185">Reference proteome</keyword>
<gene>
    <name evidence="1" type="ORF">SAMN04488541_103410</name>
</gene>
<name>A0A1I2IMS7_9BACT</name>
<evidence type="ECO:0000313" key="1">
    <source>
        <dbReference type="EMBL" id="SFF43564.1"/>
    </source>
</evidence>
<dbReference type="Proteomes" id="UP000199513">
    <property type="component" value="Unassembled WGS sequence"/>
</dbReference>
<dbReference type="RefSeq" id="WP_177217423.1">
    <property type="nucleotide sequence ID" value="NZ_FONY01000034.1"/>
</dbReference>
<dbReference type="AlphaFoldDB" id="A0A1I2IMS7"/>